<comment type="caution">
    <text evidence="2">The sequence shown here is derived from an EMBL/GenBank/DDBJ whole genome shotgun (WGS) entry which is preliminary data.</text>
</comment>
<feature type="compositionally biased region" description="Low complexity" evidence="1">
    <location>
        <begin position="51"/>
        <end position="67"/>
    </location>
</feature>
<dbReference type="Pfam" id="PF19534">
    <property type="entry name" value="DUF6059"/>
    <property type="match status" value="1"/>
</dbReference>
<name>A0A918U556_9ACTN</name>
<evidence type="ECO:0000313" key="2">
    <source>
        <dbReference type="EMBL" id="GGX93451.1"/>
    </source>
</evidence>
<evidence type="ECO:0000256" key="1">
    <source>
        <dbReference type="SAM" id="MobiDB-lite"/>
    </source>
</evidence>
<reference evidence="2" key="2">
    <citation type="submission" date="2020-09" db="EMBL/GenBank/DDBJ databases">
        <authorList>
            <person name="Sun Q."/>
            <person name="Ohkuma M."/>
        </authorList>
    </citation>
    <scope>NUCLEOTIDE SEQUENCE</scope>
    <source>
        <strain evidence="2">JCM 4956</strain>
    </source>
</reference>
<reference evidence="2" key="1">
    <citation type="journal article" date="2014" name="Int. J. Syst. Evol. Microbiol.">
        <title>Complete genome sequence of Corynebacterium casei LMG S-19264T (=DSM 44701T), isolated from a smear-ripened cheese.</title>
        <authorList>
            <consortium name="US DOE Joint Genome Institute (JGI-PGF)"/>
            <person name="Walter F."/>
            <person name="Albersmeier A."/>
            <person name="Kalinowski J."/>
            <person name="Ruckert C."/>
        </authorList>
    </citation>
    <scope>NUCLEOTIDE SEQUENCE</scope>
    <source>
        <strain evidence="2">JCM 4956</strain>
    </source>
</reference>
<sequence>MQRSPHGGGQPLMDRFLRSLWHSLVAFGSVYCGPVVHQELMASARAGHTGPPFARPARSATRPASLRGAGPVSGHPERLCEDLPLSETERLLARDLWPACDCGREAPGTG</sequence>
<accession>A0A918U556</accession>
<evidence type="ECO:0000313" key="3">
    <source>
        <dbReference type="Proteomes" id="UP000645555"/>
    </source>
</evidence>
<proteinExistence type="predicted"/>
<dbReference type="Proteomes" id="UP000645555">
    <property type="component" value="Unassembled WGS sequence"/>
</dbReference>
<gene>
    <name evidence="2" type="ORF">GCM10010515_70430</name>
</gene>
<feature type="region of interest" description="Disordered" evidence="1">
    <location>
        <begin position="46"/>
        <end position="77"/>
    </location>
</feature>
<protein>
    <submittedName>
        <fullName evidence="2">Uncharacterized protein</fullName>
    </submittedName>
</protein>
<dbReference type="EMBL" id="BMWD01000039">
    <property type="protein sequence ID" value="GGX93451.1"/>
    <property type="molecule type" value="Genomic_DNA"/>
</dbReference>
<dbReference type="InterPro" id="IPR045701">
    <property type="entry name" value="DUF6059"/>
</dbReference>
<organism evidence="2 3">
    <name type="scientific">Streptomyces fructofermentans</name>
    <dbReference type="NCBI Taxonomy" id="152141"/>
    <lineage>
        <taxon>Bacteria</taxon>
        <taxon>Bacillati</taxon>
        <taxon>Actinomycetota</taxon>
        <taxon>Actinomycetes</taxon>
        <taxon>Kitasatosporales</taxon>
        <taxon>Streptomycetaceae</taxon>
        <taxon>Streptomyces</taxon>
    </lineage>
</organism>
<dbReference type="AlphaFoldDB" id="A0A918U556"/>
<keyword evidence="3" id="KW-1185">Reference proteome</keyword>
<dbReference type="RefSeq" id="WP_190039706.1">
    <property type="nucleotide sequence ID" value="NZ_BMWD01000039.1"/>
</dbReference>